<dbReference type="EMBL" id="GIFC01003567">
    <property type="protein sequence ID" value="MXU85650.1"/>
    <property type="molecule type" value="Transcribed_RNA"/>
</dbReference>
<feature type="chain" id="PRO_5025643475" evidence="1">
    <location>
        <begin position="28"/>
        <end position="87"/>
    </location>
</feature>
<accession>A0A6B0UAJ9</accession>
<keyword evidence="1" id="KW-0732">Signal</keyword>
<organism evidence="2">
    <name type="scientific">Ixodes ricinus</name>
    <name type="common">Common tick</name>
    <name type="synonym">Acarus ricinus</name>
    <dbReference type="NCBI Taxonomy" id="34613"/>
    <lineage>
        <taxon>Eukaryota</taxon>
        <taxon>Metazoa</taxon>
        <taxon>Ecdysozoa</taxon>
        <taxon>Arthropoda</taxon>
        <taxon>Chelicerata</taxon>
        <taxon>Arachnida</taxon>
        <taxon>Acari</taxon>
        <taxon>Parasitiformes</taxon>
        <taxon>Ixodida</taxon>
        <taxon>Ixodoidea</taxon>
        <taxon>Ixodidae</taxon>
        <taxon>Ixodinae</taxon>
        <taxon>Ixodes</taxon>
    </lineage>
</organism>
<name>A0A6B0UAJ9_IXORI</name>
<sequence length="87" mass="9694">MQLELKSVASLLLFAFMLTTNTHTLWAEYLHISKAYFKHLLQCQLSHSSLQSFSEKHSCAQHFAAGLILKAGILFIAEAVGKCARVT</sequence>
<reference evidence="2" key="1">
    <citation type="submission" date="2019-12" db="EMBL/GenBank/DDBJ databases">
        <title>An insight into the sialome of adult female Ixodes ricinus ticks feeding for 6 days.</title>
        <authorList>
            <person name="Perner J."/>
            <person name="Ribeiro J.M.C."/>
        </authorList>
    </citation>
    <scope>NUCLEOTIDE SEQUENCE</scope>
    <source>
        <strain evidence="2">Semi-engorged</strain>
        <tissue evidence="2">Salivary glands</tissue>
    </source>
</reference>
<proteinExistence type="predicted"/>
<evidence type="ECO:0000256" key="1">
    <source>
        <dbReference type="SAM" id="SignalP"/>
    </source>
</evidence>
<feature type="signal peptide" evidence="1">
    <location>
        <begin position="1"/>
        <end position="27"/>
    </location>
</feature>
<protein>
    <submittedName>
        <fullName evidence="2">Putative secreted protein</fullName>
    </submittedName>
</protein>
<dbReference type="AlphaFoldDB" id="A0A6B0UAJ9"/>
<evidence type="ECO:0000313" key="2">
    <source>
        <dbReference type="EMBL" id="MXU85650.1"/>
    </source>
</evidence>